<keyword evidence="5" id="KW-0274">FAD</keyword>
<dbReference type="AlphaFoldDB" id="A0A8J6Z9S9"/>
<dbReference type="UniPathway" id="UPA00232"/>
<evidence type="ECO:0000313" key="10">
    <source>
        <dbReference type="Proteomes" id="UP000609121"/>
    </source>
</evidence>
<dbReference type="InterPro" id="IPR036188">
    <property type="entry name" value="FAD/NAD-bd_sf"/>
</dbReference>
<keyword evidence="6" id="KW-0560">Oxidoreductase</keyword>
<dbReference type="Proteomes" id="UP000609121">
    <property type="component" value="Unassembled WGS sequence"/>
</dbReference>
<evidence type="ECO:0000256" key="4">
    <source>
        <dbReference type="ARBA" id="ARBA00022630"/>
    </source>
</evidence>
<name>A0A8J6Z9S9_9RHOB</name>
<dbReference type="RefSeq" id="WP_193182534.1">
    <property type="nucleotide sequence ID" value="NZ_JACVXA010000029.1"/>
</dbReference>
<dbReference type="NCBIfam" id="NF005691">
    <property type="entry name" value="PRK07494.1"/>
    <property type="match status" value="1"/>
</dbReference>
<proteinExistence type="inferred from homology"/>
<dbReference type="NCBIfam" id="TIGR01988">
    <property type="entry name" value="Ubi-OHases"/>
    <property type="match status" value="1"/>
</dbReference>
<evidence type="ECO:0000256" key="5">
    <source>
        <dbReference type="ARBA" id="ARBA00022827"/>
    </source>
</evidence>
<evidence type="ECO:0000259" key="8">
    <source>
        <dbReference type="Pfam" id="PF01494"/>
    </source>
</evidence>
<dbReference type="EMBL" id="JACVXA010000029">
    <property type="protein sequence ID" value="MBE3638666.1"/>
    <property type="molecule type" value="Genomic_DNA"/>
</dbReference>
<dbReference type="PRINTS" id="PR00420">
    <property type="entry name" value="RNGMNOXGNASE"/>
</dbReference>
<keyword evidence="10" id="KW-1185">Reference proteome</keyword>
<dbReference type="GO" id="GO:0004497">
    <property type="term" value="F:monooxygenase activity"/>
    <property type="evidence" value="ECO:0007669"/>
    <property type="project" value="UniProtKB-KW"/>
</dbReference>
<dbReference type="InterPro" id="IPR051205">
    <property type="entry name" value="UbiH/COQ6_monooxygenase"/>
</dbReference>
<dbReference type="GO" id="GO:0016705">
    <property type="term" value="F:oxidoreductase activity, acting on paired donors, with incorporation or reduction of molecular oxygen"/>
    <property type="evidence" value="ECO:0007669"/>
    <property type="project" value="InterPro"/>
</dbReference>
<dbReference type="GO" id="GO:0006744">
    <property type="term" value="P:ubiquinone biosynthetic process"/>
    <property type="evidence" value="ECO:0007669"/>
    <property type="project" value="UniProtKB-UniPathway"/>
</dbReference>
<evidence type="ECO:0000256" key="7">
    <source>
        <dbReference type="ARBA" id="ARBA00023033"/>
    </source>
</evidence>
<organism evidence="9 10">
    <name type="scientific">Mangrovicoccus algicola</name>
    <dbReference type="NCBI Taxonomy" id="2771008"/>
    <lineage>
        <taxon>Bacteria</taxon>
        <taxon>Pseudomonadati</taxon>
        <taxon>Pseudomonadota</taxon>
        <taxon>Alphaproteobacteria</taxon>
        <taxon>Rhodobacterales</taxon>
        <taxon>Paracoccaceae</taxon>
        <taxon>Mangrovicoccus</taxon>
    </lineage>
</organism>
<feature type="domain" description="FAD-binding" evidence="8">
    <location>
        <begin position="7"/>
        <end position="347"/>
    </location>
</feature>
<comment type="similarity">
    <text evidence="3">Belongs to the UbiH/COQ6 family.</text>
</comment>
<dbReference type="SUPFAM" id="SSF51905">
    <property type="entry name" value="FAD/NAD(P)-binding domain"/>
    <property type="match status" value="1"/>
</dbReference>
<keyword evidence="7" id="KW-0503">Monooxygenase</keyword>
<dbReference type="PANTHER" id="PTHR43876:SF7">
    <property type="entry name" value="UBIQUINONE BIOSYNTHESIS MONOOXYGENASE COQ6, MITOCHONDRIAL"/>
    <property type="match status" value="1"/>
</dbReference>
<evidence type="ECO:0000256" key="6">
    <source>
        <dbReference type="ARBA" id="ARBA00023002"/>
    </source>
</evidence>
<evidence type="ECO:0000256" key="1">
    <source>
        <dbReference type="ARBA" id="ARBA00001974"/>
    </source>
</evidence>
<dbReference type="GO" id="GO:0071949">
    <property type="term" value="F:FAD binding"/>
    <property type="evidence" value="ECO:0007669"/>
    <property type="project" value="InterPro"/>
</dbReference>
<dbReference type="InterPro" id="IPR002938">
    <property type="entry name" value="FAD-bd"/>
</dbReference>
<dbReference type="Pfam" id="PF01494">
    <property type="entry name" value="FAD_binding_3"/>
    <property type="match status" value="1"/>
</dbReference>
<comment type="caution">
    <text evidence="9">The sequence shown here is derived from an EMBL/GenBank/DDBJ whole genome shotgun (WGS) entry which is preliminary data.</text>
</comment>
<evidence type="ECO:0000256" key="3">
    <source>
        <dbReference type="ARBA" id="ARBA00005349"/>
    </source>
</evidence>
<reference evidence="9" key="1">
    <citation type="submission" date="2020-09" db="EMBL/GenBank/DDBJ databases">
        <title>A novel bacterium of genus Mangrovicoccus, isolated from South China Sea.</title>
        <authorList>
            <person name="Huang H."/>
            <person name="Mo K."/>
            <person name="Hu Y."/>
        </authorList>
    </citation>
    <scope>NUCLEOTIDE SEQUENCE</scope>
    <source>
        <strain evidence="9">HB182678</strain>
    </source>
</reference>
<dbReference type="InterPro" id="IPR010971">
    <property type="entry name" value="UbiH/COQ6"/>
</dbReference>
<dbReference type="Gene3D" id="3.50.50.60">
    <property type="entry name" value="FAD/NAD(P)-binding domain"/>
    <property type="match status" value="2"/>
</dbReference>
<accession>A0A8J6Z9S9</accession>
<dbReference type="PANTHER" id="PTHR43876">
    <property type="entry name" value="UBIQUINONE BIOSYNTHESIS MONOOXYGENASE COQ6, MITOCHONDRIAL"/>
    <property type="match status" value="1"/>
</dbReference>
<evidence type="ECO:0000313" key="9">
    <source>
        <dbReference type="EMBL" id="MBE3638666.1"/>
    </source>
</evidence>
<evidence type="ECO:0000256" key="2">
    <source>
        <dbReference type="ARBA" id="ARBA00004749"/>
    </source>
</evidence>
<comment type="pathway">
    <text evidence="2">Cofactor biosynthesis; ubiquinone biosynthesis.</text>
</comment>
<gene>
    <name evidence="9" type="ORF">ICN82_10665</name>
</gene>
<sequence length="401" mass="42872">MTRQDHDIIIAGGGLAGLTAAAAFGARGLRVLCIDPAPPVTEGAAAGADWRTTAILQPGQRLLEAAGLWHRLAPEAAALKVMRIVDAGGAEIAPRLARDFDSADLGDAPFGWNLPNWLIRRELAARLAELPGVEFRPGTALADLVPREAEVVARLDDGRMVAARMAIGADGRNSRVREALGIGTRRIRYDQKALAFAVRHERPHDNVSTEIHRSGGPFTLVPLPDADGRPRSAVVWMERNAEADRLAALDPDAFGAEATARSCGLYGSLELVTERSTWPMMAMLADRFAGQRTALMAEAAHVVPPIGAQGLNMSLADLSMLLELFGDDPARLGDAALLGRYARARRSEVAARAFGVDLLNRMSMMAPQPLRDLRKAGLGLIYGISPVRRIMMRAGLGAGGR</sequence>
<protein>
    <submittedName>
        <fullName evidence="9">UbiH/UbiF family hydroxylase</fullName>
    </submittedName>
</protein>
<comment type="cofactor">
    <cofactor evidence="1">
        <name>FAD</name>
        <dbReference type="ChEBI" id="CHEBI:57692"/>
    </cofactor>
</comment>
<keyword evidence="4" id="KW-0285">Flavoprotein</keyword>